<sequence length="411" mass="46866">MPLYLKIAYGQSKDSIRVQLLDEWMQRTKGSVVRLHIIKDSEYPSHPYNLINLLRAYSHQWLSIHLQVSTSWLGFFGTTDNVIKLSFPNLCHFSLYGLPPSPAVSLDAAVPALRYLTIGRHLQGSHIMISDERDFFADLKPAFVLPFVQITLLKLSQISFSQQLLGDFPALVEAQLKDIKLLSNDNHGNFIHSTLSKLDVCFWNQNDLRELLSALSLPQLKSLRVEVTVYKSSHFAMDILHPFLRQSHCKVTELVLRYAIRAGDDHDIVEFLETLPYLRELNICDTAIYSDRSFATGLGGFFFNALHPLRNPLYLSSLEVLWYEGPVGLPMEDAIRPAILRSRFTEEDNTCDRECEPTSAMLRKLTISANNMAKKTLSQVSLEAKLLQLLKNLMDLGVFELTDMHGDVYFF</sequence>
<evidence type="ECO:0000313" key="2">
    <source>
        <dbReference type="Proteomes" id="UP000724874"/>
    </source>
</evidence>
<organism evidence="1 2">
    <name type="scientific">Gymnopilus junonius</name>
    <name type="common">Spectacular rustgill mushroom</name>
    <name type="synonym">Gymnopilus spectabilis subsp. junonius</name>
    <dbReference type="NCBI Taxonomy" id="109634"/>
    <lineage>
        <taxon>Eukaryota</taxon>
        <taxon>Fungi</taxon>
        <taxon>Dikarya</taxon>
        <taxon>Basidiomycota</taxon>
        <taxon>Agaricomycotina</taxon>
        <taxon>Agaricomycetes</taxon>
        <taxon>Agaricomycetidae</taxon>
        <taxon>Agaricales</taxon>
        <taxon>Agaricineae</taxon>
        <taxon>Hymenogastraceae</taxon>
        <taxon>Gymnopilus</taxon>
    </lineage>
</organism>
<gene>
    <name evidence="1" type="ORF">CPB84DRAFT_1848660</name>
</gene>
<dbReference type="SUPFAM" id="SSF52047">
    <property type="entry name" value="RNI-like"/>
    <property type="match status" value="1"/>
</dbReference>
<dbReference type="Gene3D" id="3.80.10.10">
    <property type="entry name" value="Ribonuclease Inhibitor"/>
    <property type="match status" value="1"/>
</dbReference>
<proteinExistence type="predicted"/>
<comment type="caution">
    <text evidence="1">The sequence shown here is derived from an EMBL/GenBank/DDBJ whole genome shotgun (WGS) entry which is preliminary data.</text>
</comment>
<protein>
    <submittedName>
        <fullName evidence="1">Uncharacterized protein</fullName>
    </submittedName>
</protein>
<evidence type="ECO:0000313" key="1">
    <source>
        <dbReference type="EMBL" id="KAF8893183.1"/>
    </source>
</evidence>
<keyword evidence="2" id="KW-1185">Reference proteome</keyword>
<dbReference type="InterPro" id="IPR032675">
    <property type="entry name" value="LRR_dom_sf"/>
</dbReference>
<dbReference type="Proteomes" id="UP000724874">
    <property type="component" value="Unassembled WGS sequence"/>
</dbReference>
<accession>A0A9P5NKK1</accession>
<dbReference type="EMBL" id="JADNYJ010000067">
    <property type="protein sequence ID" value="KAF8893183.1"/>
    <property type="molecule type" value="Genomic_DNA"/>
</dbReference>
<reference evidence="1" key="1">
    <citation type="submission" date="2020-11" db="EMBL/GenBank/DDBJ databases">
        <authorList>
            <consortium name="DOE Joint Genome Institute"/>
            <person name="Ahrendt S."/>
            <person name="Riley R."/>
            <person name="Andreopoulos W."/>
            <person name="LaButti K."/>
            <person name="Pangilinan J."/>
            <person name="Ruiz-duenas F.J."/>
            <person name="Barrasa J.M."/>
            <person name="Sanchez-Garcia M."/>
            <person name="Camarero S."/>
            <person name="Miyauchi S."/>
            <person name="Serrano A."/>
            <person name="Linde D."/>
            <person name="Babiker R."/>
            <person name="Drula E."/>
            <person name="Ayuso-Fernandez I."/>
            <person name="Pacheco R."/>
            <person name="Padilla G."/>
            <person name="Ferreira P."/>
            <person name="Barriuso J."/>
            <person name="Kellner H."/>
            <person name="Castanera R."/>
            <person name="Alfaro M."/>
            <person name="Ramirez L."/>
            <person name="Pisabarro A.G."/>
            <person name="Kuo A."/>
            <person name="Tritt A."/>
            <person name="Lipzen A."/>
            <person name="He G."/>
            <person name="Yan M."/>
            <person name="Ng V."/>
            <person name="Cullen D."/>
            <person name="Martin F."/>
            <person name="Rosso M.-N."/>
            <person name="Henrissat B."/>
            <person name="Hibbett D."/>
            <person name="Martinez A.T."/>
            <person name="Grigoriev I.V."/>
        </authorList>
    </citation>
    <scope>NUCLEOTIDE SEQUENCE</scope>
    <source>
        <strain evidence="1">AH 44721</strain>
    </source>
</reference>
<name>A0A9P5NKK1_GYMJU</name>
<dbReference type="AlphaFoldDB" id="A0A9P5NKK1"/>